<feature type="domain" description="Calcineurin-like phosphoesterase" evidence="1">
    <location>
        <begin position="4"/>
        <end position="202"/>
    </location>
</feature>
<dbReference type="PANTHER" id="PTHR30337">
    <property type="entry name" value="COMPONENT OF ATP-DEPENDENT DSDNA EXONUCLEASE"/>
    <property type="match status" value="1"/>
</dbReference>
<dbReference type="Proteomes" id="UP000318943">
    <property type="component" value="Unassembled WGS sequence"/>
</dbReference>
<dbReference type="EMBL" id="VCIZ01000002">
    <property type="protein sequence ID" value="TSP14004.1"/>
    <property type="molecule type" value="Genomic_DNA"/>
</dbReference>
<keyword evidence="3" id="KW-1185">Reference proteome</keyword>
<dbReference type="SUPFAM" id="SSF56300">
    <property type="entry name" value="Metallo-dependent phosphatases"/>
    <property type="match status" value="1"/>
</dbReference>
<evidence type="ECO:0000313" key="3">
    <source>
        <dbReference type="Proteomes" id="UP000318943"/>
    </source>
</evidence>
<dbReference type="InterPro" id="IPR050535">
    <property type="entry name" value="DNA_Repair-Maintenance_Comp"/>
</dbReference>
<name>A0ABY3ESQ2_9BURK</name>
<sequence length="354" mass="37804">MAKPFGVISDQHFHGWTAFSEVNAEGLNSRLQFQLAELRRCAVEVRAAGGDTIINAGDTFHVRGSLAPSVLNPVLDLHKELIDEGFQIVILAGNHDLELRQATRISSAVTALEGIGCQVVNAPTAVEKSLMIPWIPNVAELKATIEREAIALAGFGISLGEIDLILHAPIDGVIPGLPDHGLDPAYLQSLGFNRVFSGHYHHHKDFGGGVYSIGASTHQTWSDVGTKAGFLLVTDEKVTWRKSLAPEFVEIYSTTDPTDIPLLVDGNYVKCRLDTKKASAVDEVRQFLMDSGARGVTVIAEAAATAPARGTAVVRKSATLAESLVDFVNAGTFDNKAQLSAVCAGILTEAESVE</sequence>
<gene>
    <name evidence="2" type="ORF">FGG12_05905</name>
</gene>
<dbReference type="Pfam" id="PF00149">
    <property type="entry name" value="Metallophos"/>
    <property type="match status" value="1"/>
</dbReference>
<evidence type="ECO:0000259" key="1">
    <source>
        <dbReference type="Pfam" id="PF00149"/>
    </source>
</evidence>
<proteinExistence type="predicted"/>
<evidence type="ECO:0000313" key="2">
    <source>
        <dbReference type="EMBL" id="TSP14004.1"/>
    </source>
</evidence>
<dbReference type="Gene3D" id="3.60.21.10">
    <property type="match status" value="1"/>
</dbReference>
<dbReference type="RefSeq" id="WP_144196697.1">
    <property type="nucleotide sequence ID" value="NZ_VCIZ01000002.1"/>
</dbReference>
<organism evidence="2 3">
    <name type="scientific">Cupriavidus campinensis</name>
    <dbReference type="NCBI Taxonomy" id="151783"/>
    <lineage>
        <taxon>Bacteria</taxon>
        <taxon>Pseudomonadati</taxon>
        <taxon>Pseudomonadota</taxon>
        <taxon>Betaproteobacteria</taxon>
        <taxon>Burkholderiales</taxon>
        <taxon>Burkholderiaceae</taxon>
        <taxon>Cupriavidus</taxon>
    </lineage>
</organism>
<accession>A0ABY3ESQ2</accession>
<dbReference type="InterPro" id="IPR029052">
    <property type="entry name" value="Metallo-depent_PP-like"/>
</dbReference>
<protein>
    <submittedName>
        <fullName evidence="2">Serine/threonine protein phosphatase</fullName>
    </submittedName>
</protein>
<comment type="caution">
    <text evidence="2">The sequence shown here is derived from an EMBL/GenBank/DDBJ whole genome shotgun (WGS) entry which is preliminary data.</text>
</comment>
<dbReference type="InterPro" id="IPR004843">
    <property type="entry name" value="Calcineurin-like_PHP"/>
</dbReference>
<dbReference type="PANTHER" id="PTHR30337:SF0">
    <property type="entry name" value="NUCLEASE SBCCD SUBUNIT D"/>
    <property type="match status" value="1"/>
</dbReference>
<reference evidence="2 3" key="1">
    <citation type="submission" date="2019-05" db="EMBL/GenBank/DDBJ databases">
        <title>Whole genome sequence analysis of Cupriavidus campinensis S14E4C strain.</title>
        <authorList>
            <person name="Abbaszade G."/>
            <person name="Szabo A."/>
            <person name="Toumi M."/>
            <person name="Toth E."/>
        </authorList>
    </citation>
    <scope>NUCLEOTIDE SEQUENCE [LARGE SCALE GENOMIC DNA]</scope>
    <source>
        <strain evidence="2 3">S14E4C</strain>
    </source>
</reference>